<accession>A0A4Q9HAD6</accession>
<dbReference type="OrthoDB" id="9790442at2"/>
<evidence type="ECO:0000313" key="10">
    <source>
        <dbReference type="EMBL" id="TBO41033.1"/>
    </source>
</evidence>
<dbReference type="Gene3D" id="3.40.50.2300">
    <property type="match status" value="1"/>
</dbReference>
<dbReference type="Pfam" id="PF00486">
    <property type="entry name" value="Trans_reg_C"/>
    <property type="match status" value="1"/>
</dbReference>
<dbReference type="SMART" id="SM00448">
    <property type="entry name" value="REC"/>
    <property type="match status" value="1"/>
</dbReference>
<evidence type="ECO:0000313" key="11">
    <source>
        <dbReference type="Proteomes" id="UP000291819"/>
    </source>
</evidence>
<evidence type="ECO:0000259" key="9">
    <source>
        <dbReference type="PROSITE" id="PS51755"/>
    </source>
</evidence>
<feature type="DNA-binding region" description="OmpR/PhoB-type" evidence="7">
    <location>
        <begin position="124"/>
        <end position="224"/>
    </location>
</feature>
<dbReference type="GO" id="GO:0006355">
    <property type="term" value="P:regulation of DNA-templated transcription"/>
    <property type="evidence" value="ECO:0007669"/>
    <property type="project" value="InterPro"/>
</dbReference>
<dbReference type="PANTHER" id="PTHR48111:SF22">
    <property type="entry name" value="REGULATOR OF RPOS"/>
    <property type="match status" value="1"/>
</dbReference>
<dbReference type="CDD" id="cd00383">
    <property type="entry name" value="trans_reg_C"/>
    <property type="match status" value="1"/>
</dbReference>
<dbReference type="InterPro" id="IPR011006">
    <property type="entry name" value="CheY-like_superfamily"/>
</dbReference>
<gene>
    <name evidence="10" type="ORF">EYS08_16000</name>
</gene>
<dbReference type="GO" id="GO:0005829">
    <property type="term" value="C:cytosol"/>
    <property type="evidence" value="ECO:0007669"/>
    <property type="project" value="TreeGrafter"/>
</dbReference>
<name>A0A4Q9HAD6_9SPHI</name>
<feature type="domain" description="Response regulatory" evidence="8">
    <location>
        <begin position="2"/>
        <end position="116"/>
    </location>
</feature>
<sequence>MKLLFIEDEPVLLEEMVNYFSSNGCICEQAKNYDQAMIKINSHRYDGIVVDITLPDGSGMDLIPQIRSTQSDTGIMIVSAKNSLGDKIQGLNTGADDYLTKPFYLEELNARINALYRRKSLKGNEIITFDNFSIDTGSKELYYNDLPINLTKKEFLLLIYFVINKNRVVGKASIAEHIWGDNYGDADNFDAIYVHLMNLRKKLIQVSGKDYIKTVWGMGYKFVS</sequence>
<dbReference type="RefSeq" id="WP_131030972.1">
    <property type="nucleotide sequence ID" value="NZ_SIXF01000016.1"/>
</dbReference>
<keyword evidence="4 7" id="KW-0238">DNA-binding</keyword>
<evidence type="ECO:0000256" key="7">
    <source>
        <dbReference type="PROSITE-ProRule" id="PRU01091"/>
    </source>
</evidence>
<dbReference type="EMBL" id="SIXF01000016">
    <property type="protein sequence ID" value="TBO41033.1"/>
    <property type="molecule type" value="Genomic_DNA"/>
</dbReference>
<dbReference type="Proteomes" id="UP000291819">
    <property type="component" value="Unassembled WGS sequence"/>
</dbReference>
<dbReference type="PROSITE" id="PS50110">
    <property type="entry name" value="RESPONSE_REGULATORY"/>
    <property type="match status" value="1"/>
</dbReference>
<evidence type="ECO:0000256" key="3">
    <source>
        <dbReference type="ARBA" id="ARBA00023015"/>
    </source>
</evidence>
<dbReference type="Gene3D" id="1.10.10.10">
    <property type="entry name" value="Winged helix-like DNA-binding domain superfamily/Winged helix DNA-binding domain"/>
    <property type="match status" value="1"/>
</dbReference>
<dbReference type="PANTHER" id="PTHR48111">
    <property type="entry name" value="REGULATOR OF RPOS"/>
    <property type="match status" value="1"/>
</dbReference>
<organism evidence="10 11">
    <name type="scientific">Pedobacter kyonggii</name>
    <dbReference type="NCBI Taxonomy" id="1926871"/>
    <lineage>
        <taxon>Bacteria</taxon>
        <taxon>Pseudomonadati</taxon>
        <taxon>Bacteroidota</taxon>
        <taxon>Sphingobacteriia</taxon>
        <taxon>Sphingobacteriales</taxon>
        <taxon>Sphingobacteriaceae</taxon>
        <taxon>Pedobacter</taxon>
    </lineage>
</organism>
<feature type="modified residue" description="4-aspartylphosphate" evidence="6">
    <location>
        <position position="51"/>
    </location>
</feature>
<evidence type="ECO:0000256" key="4">
    <source>
        <dbReference type="ARBA" id="ARBA00023125"/>
    </source>
</evidence>
<dbReference type="SMART" id="SM00862">
    <property type="entry name" value="Trans_reg_C"/>
    <property type="match status" value="1"/>
</dbReference>
<keyword evidence="11" id="KW-1185">Reference proteome</keyword>
<dbReference type="InterPro" id="IPR036388">
    <property type="entry name" value="WH-like_DNA-bd_sf"/>
</dbReference>
<dbReference type="InterPro" id="IPR001867">
    <property type="entry name" value="OmpR/PhoB-type_DNA-bd"/>
</dbReference>
<dbReference type="PROSITE" id="PS51755">
    <property type="entry name" value="OMPR_PHOB"/>
    <property type="match status" value="1"/>
</dbReference>
<dbReference type="GO" id="GO:0000976">
    <property type="term" value="F:transcription cis-regulatory region binding"/>
    <property type="evidence" value="ECO:0007669"/>
    <property type="project" value="TreeGrafter"/>
</dbReference>
<dbReference type="InterPro" id="IPR001789">
    <property type="entry name" value="Sig_transdc_resp-reg_receiver"/>
</dbReference>
<dbReference type="Pfam" id="PF00072">
    <property type="entry name" value="Response_reg"/>
    <property type="match status" value="1"/>
</dbReference>
<evidence type="ECO:0000259" key="8">
    <source>
        <dbReference type="PROSITE" id="PS50110"/>
    </source>
</evidence>
<comment type="caution">
    <text evidence="10">The sequence shown here is derived from an EMBL/GenBank/DDBJ whole genome shotgun (WGS) entry which is preliminary data.</text>
</comment>
<dbReference type="InterPro" id="IPR039420">
    <property type="entry name" value="WalR-like"/>
</dbReference>
<dbReference type="SUPFAM" id="SSF52172">
    <property type="entry name" value="CheY-like"/>
    <property type="match status" value="1"/>
</dbReference>
<reference evidence="10 11" key="1">
    <citation type="submission" date="2019-02" db="EMBL/GenBank/DDBJ databases">
        <title>Pedobacter kyonggii whole genome sequence analysis.</title>
        <authorList>
            <person name="Dahal R.H."/>
        </authorList>
    </citation>
    <scope>NUCLEOTIDE SEQUENCE [LARGE SCALE GENOMIC DNA]</scope>
    <source>
        <strain evidence="10 11">K-4-11-1</strain>
    </source>
</reference>
<dbReference type="AlphaFoldDB" id="A0A4Q9HAD6"/>
<evidence type="ECO:0000256" key="5">
    <source>
        <dbReference type="ARBA" id="ARBA00023163"/>
    </source>
</evidence>
<keyword evidence="3" id="KW-0805">Transcription regulation</keyword>
<evidence type="ECO:0000256" key="2">
    <source>
        <dbReference type="ARBA" id="ARBA00023012"/>
    </source>
</evidence>
<keyword evidence="1 6" id="KW-0597">Phosphoprotein</keyword>
<keyword evidence="5" id="KW-0804">Transcription</keyword>
<dbReference type="GO" id="GO:0000156">
    <property type="term" value="F:phosphorelay response regulator activity"/>
    <property type="evidence" value="ECO:0007669"/>
    <property type="project" value="TreeGrafter"/>
</dbReference>
<evidence type="ECO:0000256" key="1">
    <source>
        <dbReference type="ARBA" id="ARBA00022553"/>
    </source>
</evidence>
<evidence type="ECO:0000256" key="6">
    <source>
        <dbReference type="PROSITE-ProRule" id="PRU00169"/>
    </source>
</evidence>
<feature type="domain" description="OmpR/PhoB-type" evidence="9">
    <location>
        <begin position="124"/>
        <end position="224"/>
    </location>
</feature>
<dbReference type="Gene3D" id="6.10.250.690">
    <property type="match status" value="1"/>
</dbReference>
<protein>
    <submittedName>
        <fullName evidence="10">Response regulator transcription factor</fullName>
    </submittedName>
</protein>
<proteinExistence type="predicted"/>
<keyword evidence="2" id="KW-0902">Two-component regulatory system</keyword>
<dbReference type="GO" id="GO:0032993">
    <property type="term" value="C:protein-DNA complex"/>
    <property type="evidence" value="ECO:0007669"/>
    <property type="project" value="TreeGrafter"/>
</dbReference>